<feature type="non-terminal residue" evidence="1">
    <location>
        <position position="62"/>
    </location>
</feature>
<gene>
    <name evidence="1" type="ORF">RFULGI_LOCUS13624</name>
</gene>
<feature type="non-terminal residue" evidence="1">
    <location>
        <position position="1"/>
    </location>
</feature>
<name>A0A9N9NPC3_9GLOM</name>
<organism evidence="1 2">
    <name type="scientific">Racocetra fulgida</name>
    <dbReference type="NCBI Taxonomy" id="60492"/>
    <lineage>
        <taxon>Eukaryota</taxon>
        <taxon>Fungi</taxon>
        <taxon>Fungi incertae sedis</taxon>
        <taxon>Mucoromycota</taxon>
        <taxon>Glomeromycotina</taxon>
        <taxon>Glomeromycetes</taxon>
        <taxon>Diversisporales</taxon>
        <taxon>Gigasporaceae</taxon>
        <taxon>Racocetra</taxon>
    </lineage>
</organism>
<comment type="caution">
    <text evidence="1">The sequence shown here is derived from an EMBL/GenBank/DDBJ whole genome shotgun (WGS) entry which is preliminary data.</text>
</comment>
<sequence>EDQVRAELLALEPIHNESNTEITQATIEQNSNSLSAELWGSHLIPVILTATEDELTRYLRKQ</sequence>
<reference evidence="1" key="1">
    <citation type="submission" date="2021-06" db="EMBL/GenBank/DDBJ databases">
        <authorList>
            <person name="Kallberg Y."/>
            <person name="Tangrot J."/>
            <person name="Rosling A."/>
        </authorList>
    </citation>
    <scope>NUCLEOTIDE SEQUENCE</scope>
    <source>
        <strain evidence="1">IN212</strain>
    </source>
</reference>
<dbReference type="EMBL" id="CAJVPZ010036496">
    <property type="protein sequence ID" value="CAG8751389.1"/>
    <property type="molecule type" value="Genomic_DNA"/>
</dbReference>
<dbReference type="Proteomes" id="UP000789396">
    <property type="component" value="Unassembled WGS sequence"/>
</dbReference>
<evidence type="ECO:0000313" key="2">
    <source>
        <dbReference type="Proteomes" id="UP000789396"/>
    </source>
</evidence>
<proteinExistence type="predicted"/>
<dbReference type="OrthoDB" id="10471563at2759"/>
<evidence type="ECO:0000313" key="1">
    <source>
        <dbReference type="EMBL" id="CAG8751389.1"/>
    </source>
</evidence>
<keyword evidence="2" id="KW-1185">Reference proteome</keyword>
<protein>
    <submittedName>
        <fullName evidence="1">7273_t:CDS:1</fullName>
    </submittedName>
</protein>
<accession>A0A9N9NPC3</accession>
<dbReference type="AlphaFoldDB" id="A0A9N9NPC3"/>